<evidence type="ECO:0000256" key="1">
    <source>
        <dbReference type="ARBA" id="ARBA00003238"/>
    </source>
</evidence>
<accession>A0A1L6RBY1</accession>
<dbReference type="EMBL" id="CP014332">
    <property type="protein sequence ID" value="APS42064.1"/>
    <property type="molecule type" value="Genomic_DNA"/>
</dbReference>
<dbReference type="Proteomes" id="UP000185473">
    <property type="component" value="Chromosome"/>
</dbReference>
<dbReference type="PANTHER" id="PTHR33434:SF2">
    <property type="entry name" value="FATTY ACID-BINDING PROTEIN TM_1468"/>
    <property type="match status" value="1"/>
</dbReference>
<organism evidence="3 4">
    <name type="scientific">Weissella jogaejeotgali</name>
    <dbReference type="NCBI Taxonomy" id="1631871"/>
    <lineage>
        <taxon>Bacteria</taxon>
        <taxon>Bacillati</taxon>
        <taxon>Bacillota</taxon>
        <taxon>Bacilli</taxon>
        <taxon>Lactobacillales</taxon>
        <taxon>Lactobacillaceae</taxon>
        <taxon>Weissella</taxon>
    </lineage>
</organism>
<dbReference type="RefSeq" id="WP_075269845.1">
    <property type="nucleotide sequence ID" value="NZ_CP014332.1"/>
</dbReference>
<dbReference type="GO" id="GO:0008289">
    <property type="term" value="F:lipid binding"/>
    <property type="evidence" value="ECO:0007669"/>
    <property type="project" value="UniProtKB-KW"/>
</dbReference>
<dbReference type="PANTHER" id="PTHR33434">
    <property type="entry name" value="DEGV DOMAIN-CONTAINING PROTEIN DR_1986-RELATED"/>
    <property type="match status" value="1"/>
</dbReference>
<dbReference type="AlphaFoldDB" id="A0A1L6RBY1"/>
<dbReference type="KEGG" id="wjo:FOL01_1205"/>
<dbReference type="Gene3D" id="3.40.50.10170">
    <property type="match status" value="1"/>
</dbReference>
<evidence type="ECO:0000313" key="4">
    <source>
        <dbReference type="Proteomes" id="UP000185473"/>
    </source>
</evidence>
<sequence length="288" mass="31905">MKLAVVTDSTAYLDQEEIDKYDIKVVSIPVIIDGVTYHEGIDITTEEFYEKLAASSEFPTTSQPAVGDWLSLFESLKLEGYEGAIVINIAATISGTVNTVAGLDNMVDDFKVYGYDSKITVRLMGHLVMKAAQLVQKGEPIDNILKKLDELSATIDECFIVDDLQNLVRGGRLSNASAFIGTMLKIKPLLTFDDETNHIVPFEKVRSMKKAMQRAEVLFAQAKETADYPIRAMVIQGNDKEAGQAWHDKLQKEYPDIRIEFSYIGPVIGAHLGKGALALAWLREPDSL</sequence>
<keyword evidence="4" id="KW-1185">Reference proteome</keyword>
<protein>
    <submittedName>
        <fullName evidence="3">DegV family protein</fullName>
    </submittedName>
</protein>
<name>A0A1L6RBY1_9LACO</name>
<proteinExistence type="predicted"/>
<evidence type="ECO:0000256" key="2">
    <source>
        <dbReference type="ARBA" id="ARBA00023121"/>
    </source>
</evidence>
<dbReference type="PROSITE" id="PS51482">
    <property type="entry name" value="DEGV"/>
    <property type="match status" value="1"/>
</dbReference>
<dbReference type="Pfam" id="PF02645">
    <property type="entry name" value="DegV"/>
    <property type="match status" value="1"/>
</dbReference>
<dbReference type="InterPro" id="IPR003797">
    <property type="entry name" value="DegV"/>
</dbReference>
<dbReference type="Gene3D" id="3.30.1180.10">
    <property type="match status" value="1"/>
</dbReference>
<comment type="function">
    <text evidence="1">May bind long-chain fatty acids, such as palmitate, and may play a role in lipid transport or fatty acid metabolism.</text>
</comment>
<reference evidence="3 4" key="1">
    <citation type="submission" date="2016-02" db="EMBL/GenBank/DDBJ databases">
        <title>Complete Genome Sequence of Weissella jogaejeotgali FOL01.</title>
        <authorList>
            <person name="Lee J.-H."/>
            <person name="Ku H.-J."/>
        </authorList>
    </citation>
    <scope>NUCLEOTIDE SEQUENCE [LARGE SCALE GENOMIC DNA]</scope>
    <source>
        <strain evidence="3 4">FOL01</strain>
    </source>
</reference>
<evidence type="ECO:0000313" key="3">
    <source>
        <dbReference type="EMBL" id="APS42064.1"/>
    </source>
</evidence>
<dbReference type="InterPro" id="IPR043168">
    <property type="entry name" value="DegV_C"/>
</dbReference>
<dbReference type="NCBIfam" id="TIGR00762">
    <property type="entry name" value="DegV"/>
    <property type="match status" value="1"/>
</dbReference>
<dbReference type="InterPro" id="IPR050270">
    <property type="entry name" value="DegV_domain_contain"/>
</dbReference>
<gene>
    <name evidence="3" type="ORF">FOL01_1205</name>
</gene>
<dbReference type="SUPFAM" id="SSF82549">
    <property type="entry name" value="DAK1/DegV-like"/>
    <property type="match status" value="1"/>
</dbReference>
<dbReference type="STRING" id="1631871.FOL01_1205"/>
<dbReference type="OrthoDB" id="9775494at2"/>
<keyword evidence="2" id="KW-0446">Lipid-binding</keyword>